<evidence type="ECO:0000256" key="7">
    <source>
        <dbReference type="ARBA" id="ARBA00022692"/>
    </source>
</evidence>
<comment type="catalytic activity">
    <reaction evidence="1">
        <text>ATP + protein L-histidine = ADP + protein N-phospho-L-histidine.</text>
        <dbReference type="EC" id="2.7.13.3"/>
    </reaction>
</comment>
<evidence type="ECO:0000256" key="8">
    <source>
        <dbReference type="ARBA" id="ARBA00022777"/>
    </source>
</evidence>
<organism evidence="13">
    <name type="scientific">Geobacter metallireducens</name>
    <dbReference type="NCBI Taxonomy" id="28232"/>
    <lineage>
        <taxon>Bacteria</taxon>
        <taxon>Pseudomonadati</taxon>
        <taxon>Thermodesulfobacteriota</taxon>
        <taxon>Desulfuromonadia</taxon>
        <taxon>Geobacterales</taxon>
        <taxon>Geobacteraceae</taxon>
        <taxon>Geobacter</taxon>
    </lineage>
</organism>
<keyword evidence="9 10" id="KW-1133">Transmembrane helix</keyword>
<dbReference type="SUPFAM" id="SSF103190">
    <property type="entry name" value="Sensory domain-like"/>
    <property type="match status" value="1"/>
</dbReference>
<dbReference type="InterPro" id="IPR036890">
    <property type="entry name" value="HATPase_C_sf"/>
</dbReference>
<keyword evidence="7 10" id="KW-0812">Transmembrane</keyword>
<dbReference type="SMART" id="SM00388">
    <property type="entry name" value="HisKA"/>
    <property type="match status" value="1"/>
</dbReference>
<dbReference type="Pfam" id="PF00672">
    <property type="entry name" value="HAMP"/>
    <property type="match status" value="1"/>
</dbReference>
<dbReference type="GO" id="GO:0005886">
    <property type="term" value="C:plasma membrane"/>
    <property type="evidence" value="ECO:0007669"/>
    <property type="project" value="UniProtKB-SubCell"/>
</dbReference>
<dbReference type="InterPro" id="IPR005467">
    <property type="entry name" value="His_kinase_dom"/>
</dbReference>
<dbReference type="InterPro" id="IPR004358">
    <property type="entry name" value="Sig_transdc_His_kin-like_C"/>
</dbReference>
<protein>
    <recommendedName>
        <fullName evidence="3">histidine kinase</fullName>
        <ecNumber evidence="3">2.7.13.3</ecNumber>
    </recommendedName>
</protein>
<feature type="transmembrane region" description="Helical" evidence="10">
    <location>
        <begin position="6"/>
        <end position="30"/>
    </location>
</feature>
<feature type="transmembrane region" description="Helical" evidence="10">
    <location>
        <begin position="178"/>
        <end position="202"/>
    </location>
</feature>
<evidence type="ECO:0000313" key="13">
    <source>
        <dbReference type="EMBL" id="HEN41538.1"/>
    </source>
</evidence>
<dbReference type="InterPro" id="IPR029151">
    <property type="entry name" value="Sensor-like_sf"/>
</dbReference>
<evidence type="ECO:0000256" key="10">
    <source>
        <dbReference type="SAM" id="Phobius"/>
    </source>
</evidence>
<keyword evidence="8 13" id="KW-0418">Kinase</keyword>
<dbReference type="SMART" id="SM00304">
    <property type="entry name" value="HAMP"/>
    <property type="match status" value="1"/>
</dbReference>
<dbReference type="InterPro" id="IPR003661">
    <property type="entry name" value="HisK_dim/P_dom"/>
</dbReference>
<reference evidence="13" key="1">
    <citation type="journal article" date="2020" name="mSystems">
        <title>Genome- and Community-Level Interaction Insights into Carbon Utilization and Element Cycling Functions of Hydrothermarchaeota in Hydrothermal Sediment.</title>
        <authorList>
            <person name="Zhou Z."/>
            <person name="Liu Y."/>
            <person name="Xu W."/>
            <person name="Pan J."/>
            <person name="Luo Z.H."/>
            <person name="Li M."/>
        </authorList>
    </citation>
    <scope>NUCLEOTIDE SEQUENCE [LARGE SCALE GENOMIC DNA]</scope>
    <source>
        <strain evidence="13">SpSt-349</strain>
    </source>
</reference>
<feature type="domain" description="HAMP" evidence="12">
    <location>
        <begin position="200"/>
        <end position="252"/>
    </location>
</feature>
<evidence type="ECO:0000256" key="2">
    <source>
        <dbReference type="ARBA" id="ARBA00004651"/>
    </source>
</evidence>
<evidence type="ECO:0000256" key="1">
    <source>
        <dbReference type="ARBA" id="ARBA00000085"/>
    </source>
</evidence>
<evidence type="ECO:0000256" key="6">
    <source>
        <dbReference type="ARBA" id="ARBA00022679"/>
    </source>
</evidence>
<dbReference type="InterPro" id="IPR036097">
    <property type="entry name" value="HisK_dim/P_sf"/>
</dbReference>
<dbReference type="InterPro" id="IPR003594">
    <property type="entry name" value="HATPase_dom"/>
</dbReference>
<keyword evidence="5" id="KW-0597">Phosphoprotein</keyword>
<dbReference type="CDD" id="cd00082">
    <property type="entry name" value="HisKA"/>
    <property type="match status" value="1"/>
</dbReference>
<dbReference type="SUPFAM" id="SSF55874">
    <property type="entry name" value="ATPase domain of HSP90 chaperone/DNA topoisomerase II/histidine kinase"/>
    <property type="match status" value="1"/>
</dbReference>
<dbReference type="Gene3D" id="6.10.340.10">
    <property type="match status" value="1"/>
</dbReference>
<evidence type="ECO:0000259" key="12">
    <source>
        <dbReference type="PROSITE" id="PS50885"/>
    </source>
</evidence>
<dbReference type="SUPFAM" id="SSF47384">
    <property type="entry name" value="Homodimeric domain of signal transducing histidine kinase"/>
    <property type="match status" value="1"/>
</dbReference>
<comment type="caution">
    <text evidence="13">The sequence shown here is derived from an EMBL/GenBank/DDBJ whole genome shotgun (WGS) entry which is preliminary data.</text>
</comment>
<dbReference type="PROSITE" id="PS50885">
    <property type="entry name" value="HAMP"/>
    <property type="match status" value="1"/>
</dbReference>
<dbReference type="Pfam" id="PF02518">
    <property type="entry name" value="HATPase_c"/>
    <property type="match status" value="1"/>
</dbReference>
<dbReference type="PANTHER" id="PTHR43065">
    <property type="entry name" value="SENSOR HISTIDINE KINASE"/>
    <property type="match status" value="1"/>
</dbReference>
<gene>
    <name evidence="13" type="ORF">ENQ87_04040</name>
</gene>
<dbReference type="AlphaFoldDB" id="A0A831U349"/>
<evidence type="ECO:0000256" key="4">
    <source>
        <dbReference type="ARBA" id="ARBA00022475"/>
    </source>
</evidence>
<dbReference type="Gene3D" id="1.10.287.130">
    <property type="match status" value="1"/>
</dbReference>
<dbReference type="Gene3D" id="3.30.565.10">
    <property type="entry name" value="Histidine kinase-like ATPase, C-terminal domain"/>
    <property type="match status" value="1"/>
</dbReference>
<dbReference type="SMART" id="SM00387">
    <property type="entry name" value="HATPase_c"/>
    <property type="match status" value="1"/>
</dbReference>
<dbReference type="PANTHER" id="PTHR43065:SF42">
    <property type="entry name" value="TWO-COMPONENT SENSOR PPRA"/>
    <property type="match status" value="1"/>
</dbReference>
<dbReference type="PROSITE" id="PS50109">
    <property type="entry name" value="HIS_KIN"/>
    <property type="match status" value="1"/>
</dbReference>
<keyword evidence="6" id="KW-0808">Transferase</keyword>
<sequence length="494" mass="54253">MIFKSLTTRVIVTLVGLLSVGIGTFTYLNLKREKDQLIKAARENTHLLLNTIERSIFKSMSIGDTQDVQTILQMVGHSHSKLIGVRIFHPQGIILKSSRHAEVGTPAPDGDYQLFINNRKEGIYTSDAFGEVLGVIKPIYNDLPCQRCHGSKRRIIGVLNVNYSLAETNRRILEATRLFLFSTGAVILFCAAAISFVIVRFVRQPLNNLVENMARVEEGDLSVRMTPRAKDEIGRLIMSFDSMVGKLDRAKKELEEYHFQQMERADRLASVGEMAAGIAHEIKNPLAGISAAMTIIRQDFSDDDPRKEIIGEVVEQVNRLDKTVNDLLFFGKPTPPEPARADVNEILRKTLLFALQHKGGKNIAKSLELADELPAVFVDPKQVQQVFLNLILNAIQAMQGEGGTLTVGSCLAEHGGRQWVRTTIADTGPGIPEPIIGKIFTPFFTTKAQGTGLGLAICHKLITQHGGHLTVASEDGKGTVFTIDLPVAQEGSGG</sequence>
<keyword evidence="10" id="KW-0472">Membrane</keyword>
<dbReference type="Gene3D" id="3.30.450.290">
    <property type="match status" value="1"/>
</dbReference>
<evidence type="ECO:0000259" key="11">
    <source>
        <dbReference type="PROSITE" id="PS50109"/>
    </source>
</evidence>
<dbReference type="PRINTS" id="PR00344">
    <property type="entry name" value="BCTRLSENSOR"/>
</dbReference>
<dbReference type="EC" id="2.7.13.3" evidence="3"/>
<dbReference type="CDD" id="cd06225">
    <property type="entry name" value="HAMP"/>
    <property type="match status" value="1"/>
</dbReference>
<keyword evidence="4" id="KW-1003">Cell membrane</keyword>
<comment type="subcellular location">
    <subcellularLocation>
        <location evidence="2">Cell membrane</location>
        <topology evidence="2">Multi-pass membrane protein</topology>
    </subcellularLocation>
</comment>
<evidence type="ECO:0000256" key="3">
    <source>
        <dbReference type="ARBA" id="ARBA00012438"/>
    </source>
</evidence>
<proteinExistence type="predicted"/>
<dbReference type="GO" id="GO:0000155">
    <property type="term" value="F:phosphorelay sensor kinase activity"/>
    <property type="evidence" value="ECO:0007669"/>
    <property type="project" value="InterPro"/>
</dbReference>
<accession>A0A831U349</accession>
<evidence type="ECO:0000256" key="5">
    <source>
        <dbReference type="ARBA" id="ARBA00022553"/>
    </source>
</evidence>
<dbReference type="EMBL" id="DSOV01000012">
    <property type="protein sequence ID" value="HEN41538.1"/>
    <property type="molecule type" value="Genomic_DNA"/>
</dbReference>
<dbReference type="InterPro" id="IPR003660">
    <property type="entry name" value="HAMP_dom"/>
</dbReference>
<evidence type="ECO:0000256" key="9">
    <source>
        <dbReference type="ARBA" id="ARBA00022989"/>
    </source>
</evidence>
<name>A0A831U349_GEOME</name>
<feature type="domain" description="Histidine kinase" evidence="11">
    <location>
        <begin position="277"/>
        <end position="489"/>
    </location>
</feature>
<dbReference type="Pfam" id="PF00512">
    <property type="entry name" value="HisKA"/>
    <property type="match status" value="1"/>
</dbReference>
<dbReference type="SUPFAM" id="SSF158472">
    <property type="entry name" value="HAMP domain-like"/>
    <property type="match status" value="1"/>
</dbReference>